<organism evidence="1 2">
    <name type="scientific">Aquisphaera giovannonii</name>
    <dbReference type="NCBI Taxonomy" id="406548"/>
    <lineage>
        <taxon>Bacteria</taxon>
        <taxon>Pseudomonadati</taxon>
        <taxon>Planctomycetota</taxon>
        <taxon>Planctomycetia</taxon>
        <taxon>Isosphaerales</taxon>
        <taxon>Isosphaeraceae</taxon>
        <taxon>Aquisphaera</taxon>
    </lineage>
</organism>
<name>A0A5B9W404_9BACT</name>
<reference evidence="1 2" key="1">
    <citation type="submission" date="2019-08" db="EMBL/GenBank/DDBJ databases">
        <title>Deep-cultivation of Planctomycetes and their phenomic and genomic characterization uncovers novel biology.</title>
        <authorList>
            <person name="Wiegand S."/>
            <person name="Jogler M."/>
            <person name="Boedeker C."/>
            <person name="Pinto D."/>
            <person name="Vollmers J."/>
            <person name="Rivas-Marin E."/>
            <person name="Kohn T."/>
            <person name="Peeters S.H."/>
            <person name="Heuer A."/>
            <person name="Rast P."/>
            <person name="Oberbeckmann S."/>
            <person name="Bunk B."/>
            <person name="Jeske O."/>
            <person name="Meyerdierks A."/>
            <person name="Storesund J.E."/>
            <person name="Kallscheuer N."/>
            <person name="Luecker S."/>
            <person name="Lage O.M."/>
            <person name="Pohl T."/>
            <person name="Merkel B.J."/>
            <person name="Hornburger P."/>
            <person name="Mueller R.-W."/>
            <person name="Bruemmer F."/>
            <person name="Labrenz M."/>
            <person name="Spormann A.M."/>
            <person name="Op den Camp H."/>
            <person name="Overmann J."/>
            <person name="Amann R."/>
            <person name="Jetten M.S.M."/>
            <person name="Mascher T."/>
            <person name="Medema M.H."/>
            <person name="Devos D.P."/>
            <person name="Kaster A.-K."/>
            <person name="Ovreas L."/>
            <person name="Rohde M."/>
            <person name="Galperin M.Y."/>
            <person name="Jogler C."/>
        </authorList>
    </citation>
    <scope>NUCLEOTIDE SEQUENCE [LARGE SCALE GENOMIC DNA]</scope>
    <source>
        <strain evidence="1 2">OJF2</strain>
    </source>
</reference>
<dbReference type="Proteomes" id="UP000324233">
    <property type="component" value="Chromosome"/>
</dbReference>
<proteinExistence type="predicted"/>
<evidence type="ECO:0000313" key="1">
    <source>
        <dbReference type="EMBL" id="QEH34919.1"/>
    </source>
</evidence>
<evidence type="ECO:0000313" key="2">
    <source>
        <dbReference type="Proteomes" id="UP000324233"/>
    </source>
</evidence>
<sequence>MGTLVAIYIRADDPATADAIRAEYPSAYSEPGTPFYAVDDHPYGWRPPGEALRALSARLGTEVLWLAYQSVVDAFEYHRWDRGARLRSLVFGCHAEERTWERSEGEPEPWERDAMFGAEGLASWSEGATDEERREYERIWSEESLEPGQTVPSLDAREAARAVAIHHRLPGWRDDWAGD</sequence>
<dbReference type="AlphaFoldDB" id="A0A5B9W404"/>
<gene>
    <name evidence="1" type="ORF">OJF2_34640</name>
</gene>
<dbReference type="EMBL" id="CP042997">
    <property type="protein sequence ID" value="QEH34919.1"/>
    <property type="molecule type" value="Genomic_DNA"/>
</dbReference>
<dbReference type="OrthoDB" id="513130at2"/>
<protein>
    <submittedName>
        <fullName evidence="1">Uncharacterized protein</fullName>
    </submittedName>
</protein>
<dbReference type="RefSeq" id="WP_148594780.1">
    <property type="nucleotide sequence ID" value="NZ_CP042997.1"/>
</dbReference>
<dbReference type="KEGG" id="agv:OJF2_34640"/>
<accession>A0A5B9W404</accession>
<keyword evidence="2" id="KW-1185">Reference proteome</keyword>